<dbReference type="PANTHER" id="PTHR43099">
    <property type="entry name" value="UPF0053 PROTEIN YRKA"/>
    <property type="match status" value="1"/>
</dbReference>
<accession>A0ABT9YK89</accession>
<evidence type="ECO:0000313" key="14">
    <source>
        <dbReference type="EMBL" id="MDQ0208281.1"/>
    </source>
</evidence>
<evidence type="ECO:0000256" key="1">
    <source>
        <dbReference type="ARBA" id="ARBA00004651"/>
    </source>
</evidence>
<feature type="transmembrane region" description="Helical" evidence="11">
    <location>
        <begin position="148"/>
        <end position="167"/>
    </location>
</feature>
<evidence type="ECO:0000256" key="2">
    <source>
        <dbReference type="ARBA" id="ARBA00006337"/>
    </source>
</evidence>
<evidence type="ECO:0000256" key="4">
    <source>
        <dbReference type="ARBA" id="ARBA00022692"/>
    </source>
</evidence>
<dbReference type="SMART" id="SM01091">
    <property type="entry name" value="CorC_HlyC"/>
    <property type="match status" value="1"/>
</dbReference>
<dbReference type="InterPro" id="IPR000644">
    <property type="entry name" value="CBS_dom"/>
</dbReference>
<dbReference type="PROSITE" id="PS51846">
    <property type="entry name" value="CNNM"/>
    <property type="match status" value="1"/>
</dbReference>
<evidence type="ECO:0000256" key="9">
    <source>
        <dbReference type="PROSITE-ProRule" id="PRU00703"/>
    </source>
</evidence>
<dbReference type="InterPro" id="IPR036318">
    <property type="entry name" value="FAD-bd_PCMH-like_sf"/>
</dbReference>
<dbReference type="SUPFAM" id="SSF56176">
    <property type="entry name" value="FAD-binding/transporter-associated domain-like"/>
    <property type="match status" value="1"/>
</dbReference>
<keyword evidence="5" id="KW-0677">Repeat</keyword>
<dbReference type="InterPro" id="IPR002550">
    <property type="entry name" value="CNNM"/>
</dbReference>
<dbReference type="EMBL" id="JAUSUA010000005">
    <property type="protein sequence ID" value="MDQ0208281.1"/>
    <property type="molecule type" value="Genomic_DNA"/>
</dbReference>
<evidence type="ECO:0000256" key="3">
    <source>
        <dbReference type="ARBA" id="ARBA00022475"/>
    </source>
</evidence>
<comment type="caution">
    <text evidence="14">The sequence shown here is derived from an EMBL/GenBank/DDBJ whole genome shotgun (WGS) entry which is preliminary data.</text>
</comment>
<dbReference type="Proteomes" id="UP001225034">
    <property type="component" value="Unassembled WGS sequence"/>
</dbReference>
<evidence type="ECO:0000256" key="11">
    <source>
        <dbReference type="SAM" id="Phobius"/>
    </source>
</evidence>
<feature type="domain" description="CBS" evidence="12">
    <location>
        <begin position="224"/>
        <end position="285"/>
    </location>
</feature>
<organism evidence="14 15">
    <name type="scientific">Alkalicoccobacillus murimartini</name>
    <dbReference type="NCBI Taxonomy" id="171685"/>
    <lineage>
        <taxon>Bacteria</taxon>
        <taxon>Bacillati</taxon>
        <taxon>Bacillota</taxon>
        <taxon>Bacilli</taxon>
        <taxon>Bacillales</taxon>
        <taxon>Bacillaceae</taxon>
        <taxon>Alkalicoccobacillus</taxon>
    </lineage>
</organism>
<dbReference type="CDD" id="cd04590">
    <property type="entry name" value="CBS_pair_CorC_HlyC_assoc"/>
    <property type="match status" value="1"/>
</dbReference>
<dbReference type="Gene3D" id="3.10.580.10">
    <property type="entry name" value="CBS-domain"/>
    <property type="match status" value="1"/>
</dbReference>
<dbReference type="Gene3D" id="3.30.465.10">
    <property type="match status" value="1"/>
</dbReference>
<name>A0ABT9YK89_9BACI</name>
<keyword evidence="7 9" id="KW-0129">CBS domain</keyword>
<evidence type="ECO:0000256" key="7">
    <source>
        <dbReference type="ARBA" id="ARBA00023122"/>
    </source>
</evidence>
<keyword evidence="6 10" id="KW-1133">Transmembrane helix</keyword>
<keyword evidence="4 10" id="KW-0812">Transmembrane</keyword>
<dbReference type="PROSITE" id="PS51371">
    <property type="entry name" value="CBS"/>
    <property type="match status" value="2"/>
</dbReference>
<dbReference type="Pfam" id="PF01595">
    <property type="entry name" value="CNNM"/>
    <property type="match status" value="1"/>
</dbReference>
<evidence type="ECO:0000256" key="8">
    <source>
        <dbReference type="ARBA" id="ARBA00023136"/>
    </source>
</evidence>
<reference evidence="14 15" key="1">
    <citation type="submission" date="2023-07" db="EMBL/GenBank/DDBJ databases">
        <title>Genomic Encyclopedia of Type Strains, Phase IV (KMG-IV): sequencing the most valuable type-strain genomes for metagenomic binning, comparative biology and taxonomic classification.</title>
        <authorList>
            <person name="Goeker M."/>
        </authorList>
    </citation>
    <scope>NUCLEOTIDE SEQUENCE [LARGE SCALE GENOMIC DNA]</scope>
    <source>
        <strain evidence="14 15">DSM 19154</strain>
    </source>
</reference>
<dbReference type="Pfam" id="PF00571">
    <property type="entry name" value="CBS"/>
    <property type="match status" value="2"/>
</dbReference>
<dbReference type="SUPFAM" id="SSF54631">
    <property type="entry name" value="CBS-domain pair"/>
    <property type="match status" value="1"/>
</dbReference>
<dbReference type="InterPro" id="IPR005170">
    <property type="entry name" value="Transptr-assoc_dom"/>
</dbReference>
<dbReference type="InterPro" id="IPR016169">
    <property type="entry name" value="FAD-bd_PCMH_sub2"/>
</dbReference>
<feature type="domain" description="CNNM transmembrane" evidence="13">
    <location>
        <begin position="1"/>
        <end position="205"/>
    </location>
</feature>
<comment type="similarity">
    <text evidence="2">Belongs to the UPF0053 family.</text>
</comment>
<evidence type="ECO:0000256" key="6">
    <source>
        <dbReference type="ARBA" id="ARBA00022989"/>
    </source>
</evidence>
<dbReference type="Pfam" id="PF03471">
    <property type="entry name" value="CorC_HlyC"/>
    <property type="match status" value="1"/>
</dbReference>
<evidence type="ECO:0000313" key="15">
    <source>
        <dbReference type="Proteomes" id="UP001225034"/>
    </source>
</evidence>
<sequence>MDNNIYLNLFFVALLIALTAFFVASEFAIVKIRSTKVDQLIQEGHKSAILAKKVTTNLDEYLSACQLGITITALGIGRLGEPTFERMLHPVIETLPINSGAIVTTVSFVVSFAIMTFLHVVVGELAPKTLAIQKAERITLLVSRPLRAFYLLMYPLIWFLNGAARLLTRSVGLKSMSEHDVTHSEEELRLILSDSYKGGEINQSEFKYVSKIFDFDNRVAKEIMVPRTEISAISVDDPISKNLEFMRKERFTRFPVVDGDKDHILGVINVREVLTDIVSPDVTKEVVLNDYIRPIISVIESIPVNDLLVEMQKQQIHMAVLFDEYGGTAGLITAEDIIEEIVGEINDEFDIEEDPLVRKINDDHYIIDGKTLISDVNKLLNVELDETDVDTIGGWLLTEKYDIGVNEEMNYEEFTFTVIEFDSHQVKQVEIMKKEKDQHLAEQLAST</sequence>
<dbReference type="PANTHER" id="PTHR43099:SF2">
    <property type="entry name" value="UPF0053 PROTEIN YRKA"/>
    <property type="match status" value="1"/>
</dbReference>
<feature type="transmembrane region" description="Helical" evidence="11">
    <location>
        <begin position="6"/>
        <end position="30"/>
    </location>
</feature>
<feature type="domain" description="CBS" evidence="12">
    <location>
        <begin position="291"/>
        <end position="348"/>
    </location>
</feature>
<dbReference type="InterPro" id="IPR051676">
    <property type="entry name" value="UPF0053_domain"/>
</dbReference>
<keyword evidence="15" id="KW-1185">Reference proteome</keyword>
<evidence type="ECO:0000256" key="5">
    <source>
        <dbReference type="ARBA" id="ARBA00022737"/>
    </source>
</evidence>
<gene>
    <name evidence="14" type="ORF">J2S05_003092</name>
</gene>
<proteinExistence type="inferred from homology"/>
<dbReference type="InterPro" id="IPR044751">
    <property type="entry name" value="Ion_transp-like_CBS"/>
</dbReference>
<feature type="transmembrane region" description="Helical" evidence="11">
    <location>
        <begin position="100"/>
        <end position="127"/>
    </location>
</feature>
<evidence type="ECO:0000259" key="13">
    <source>
        <dbReference type="PROSITE" id="PS51846"/>
    </source>
</evidence>
<dbReference type="InterPro" id="IPR046342">
    <property type="entry name" value="CBS_dom_sf"/>
</dbReference>
<keyword evidence="8 10" id="KW-0472">Membrane</keyword>
<evidence type="ECO:0000259" key="12">
    <source>
        <dbReference type="PROSITE" id="PS51371"/>
    </source>
</evidence>
<dbReference type="RefSeq" id="WP_306984247.1">
    <property type="nucleotide sequence ID" value="NZ_JAUSUA010000005.1"/>
</dbReference>
<evidence type="ECO:0000256" key="10">
    <source>
        <dbReference type="PROSITE-ProRule" id="PRU01193"/>
    </source>
</evidence>
<comment type="subcellular location">
    <subcellularLocation>
        <location evidence="1">Cell membrane</location>
        <topology evidence="1">Multi-pass membrane protein</topology>
    </subcellularLocation>
</comment>
<protein>
    <submittedName>
        <fullName evidence="14">CBS domain containing-hemolysin-like protein</fullName>
    </submittedName>
</protein>
<keyword evidence="3" id="KW-1003">Cell membrane</keyword>